<dbReference type="AlphaFoldDB" id="K0SR54"/>
<evidence type="ECO:0000256" key="2">
    <source>
        <dbReference type="SAM" id="MobiDB-lite"/>
    </source>
</evidence>
<comment type="caution">
    <text evidence="3">The sequence shown here is derived from an EMBL/GenBank/DDBJ whole genome shotgun (WGS) entry which is preliminary data.</text>
</comment>
<keyword evidence="1" id="KW-0175">Coiled coil</keyword>
<sequence>MTSPTDSSTASFPADDANATLLSLPSSFDDSLCLDLYRSAAVPNINRFSPDSERKQRSEQGGVDGERSKVLGLQSQVNGLSRQVLLLRDDLKSAQRETTIHRQRADRLENELRRAEESLESLGCDHEREVAELVRKTEREFQEAASHAKDKTKLLSDEKNNAIERLSLAQGEINDLKLNISSLKELNIELESQLEDLRRELRKSASKACDSQDNRFAELNHGISRLEHIVTRQQEEILTLQNDARRSEGAGHCNKQHPLSIHMFHHKTQRMKAGASSVKVSRGVR</sequence>
<feature type="region of interest" description="Disordered" evidence="2">
    <location>
        <begin position="46"/>
        <end position="70"/>
    </location>
</feature>
<proteinExistence type="predicted"/>
<organism evidence="3 4">
    <name type="scientific">Thalassiosira oceanica</name>
    <name type="common">Marine diatom</name>
    <dbReference type="NCBI Taxonomy" id="159749"/>
    <lineage>
        <taxon>Eukaryota</taxon>
        <taxon>Sar</taxon>
        <taxon>Stramenopiles</taxon>
        <taxon>Ochrophyta</taxon>
        <taxon>Bacillariophyta</taxon>
        <taxon>Coscinodiscophyceae</taxon>
        <taxon>Thalassiosirophycidae</taxon>
        <taxon>Thalassiosirales</taxon>
        <taxon>Thalassiosiraceae</taxon>
        <taxon>Thalassiosira</taxon>
    </lineage>
</organism>
<feature type="coiled-coil region" evidence="1">
    <location>
        <begin position="77"/>
        <end position="125"/>
    </location>
</feature>
<evidence type="ECO:0000256" key="1">
    <source>
        <dbReference type="SAM" id="Coils"/>
    </source>
</evidence>
<accession>K0SR54</accession>
<name>K0SR54_THAOC</name>
<protein>
    <submittedName>
        <fullName evidence="3">Uncharacterized protein</fullName>
    </submittedName>
</protein>
<feature type="coiled-coil region" evidence="1">
    <location>
        <begin position="159"/>
        <end position="243"/>
    </location>
</feature>
<dbReference type="EMBL" id="AGNL01020676">
    <property type="protein sequence ID" value="EJK60802.1"/>
    <property type="molecule type" value="Genomic_DNA"/>
</dbReference>
<dbReference type="Proteomes" id="UP000266841">
    <property type="component" value="Unassembled WGS sequence"/>
</dbReference>
<keyword evidence="4" id="KW-1185">Reference proteome</keyword>
<reference evidence="3 4" key="1">
    <citation type="journal article" date="2012" name="Genome Biol.">
        <title>Genome and low-iron response of an oceanic diatom adapted to chronic iron limitation.</title>
        <authorList>
            <person name="Lommer M."/>
            <person name="Specht M."/>
            <person name="Roy A.S."/>
            <person name="Kraemer L."/>
            <person name="Andreson R."/>
            <person name="Gutowska M.A."/>
            <person name="Wolf J."/>
            <person name="Bergner S.V."/>
            <person name="Schilhabel M.B."/>
            <person name="Klostermeier U.C."/>
            <person name="Beiko R.G."/>
            <person name="Rosenstiel P."/>
            <person name="Hippler M."/>
            <person name="Laroche J."/>
        </authorList>
    </citation>
    <scope>NUCLEOTIDE SEQUENCE [LARGE SCALE GENOMIC DNA]</scope>
    <source>
        <strain evidence="3 4">CCMP1005</strain>
    </source>
</reference>
<evidence type="ECO:0000313" key="3">
    <source>
        <dbReference type="EMBL" id="EJK60802.1"/>
    </source>
</evidence>
<evidence type="ECO:0000313" key="4">
    <source>
        <dbReference type="Proteomes" id="UP000266841"/>
    </source>
</evidence>
<feature type="compositionally biased region" description="Basic and acidic residues" evidence="2">
    <location>
        <begin position="50"/>
        <end position="69"/>
    </location>
</feature>
<gene>
    <name evidence="3" type="ORF">THAOC_18788</name>
</gene>